<gene>
    <name evidence="1" type="ORF">EYF80_053891</name>
</gene>
<comment type="caution">
    <text evidence="1">The sequence shown here is derived from an EMBL/GenBank/DDBJ whole genome shotgun (WGS) entry which is preliminary data.</text>
</comment>
<evidence type="ECO:0000313" key="2">
    <source>
        <dbReference type="Proteomes" id="UP000314294"/>
    </source>
</evidence>
<reference evidence="1 2" key="1">
    <citation type="submission" date="2019-03" db="EMBL/GenBank/DDBJ databases">
        <title>First draft genome of Liparis tanakae, snailfish: a comprehensive survey of snailfish specific genes.</title>
        <authorList>
            <person name="Kim W."/>
            <person name="Song I."/>
            <person name="Jeong J.-H."/>
            <person name="Kim D."/>
            <person name="Kim S."/>
            <person name="Ryu S."/>
            <person name="Song J.Y."/>
            <person name="Lee S.K."/>
        </authorList>
    </citation>
    <scope>NUCLEOTIDE SEQUENCE [LARGE SCALE GENOMIC DNA]</scope>
    <source>
        <tissue evidence="1">Muscle</tissue>
    </source>
</reference>
<dbReference type="Proteomes" id="UP000314294">
    <property type="component" value="Unassembled WGS sequence"/>
</dbReference>
<protein>
    <submittedName>
        <fullName evidence="1">Uncharacterized protein</fullName>
    </submittedName>
</protein>
<dbReference type="EMBL" id="SRLO01001682">
    <property type="protein sequence ID" value="TNN35936.1"/>
    <property type="molecule type" value="Genomic_DNA"/>
</dbReference>
<sequence length="60" mass="6961">MFIPLIQYSHHLPSAVQHRLDQLNNMIKNGYRFLSGIEENLFVVNRKDPVHWTGATGSRI</sequence>
<proteinExistence type="predicted"/>
<name>A0A4Z2F3X7_9TELE</name>
<dbReference type="AlphaFoldDB" id="A0A4Z2F3X7"/>
<accession>A0A4Z2F3X7</accession>
<organism evidence="1 2">
    <name type="scientific">Liparis tanakae</name>
    <name type="common">Tanaka's snailfish</name>
    <dbReference type="NCBI Taxonomy" id="230148"/>
    <lineage>
        <taxon>Eukaryota</taxon>
        <taxon>Metazoa</taxon>
        <taxon>Chordata</taxon>
        <taxon>Craniata</taxon>
        <taxon>Vertebrata</taxon>
        <taxon>Euteleostomi</taxon>
        <taxon>Actinopterygii</taxon>
        <taxon>Neopterygii</taxon>
        <taxon>Teleostei</taxon>
        <taxon>Neoteleostei</taxon>
        <taxon>Acanthomorphata</taxon>
        <taxon>Eupercaria</taxon>
        <taxon>Perciformes</taxon>
        <taxon>Cottioidei</taxon>
        <taxon>Cottales</taxon>
        <taxon>Liparidae</taxon>
        <taxon>Liparis</taxon>
    </lineage>
</organism>
<evidence type="ECO:0000313" key="1">
    <source>
        <dbReference type="EMBL" id="TNN35936.1"/>
    </source>
</evidence>
<keyword evidence="2" id="KW-1185">Reference proteome</keyword>